<name>A0A1E7Z0E8_9PROT</name>
<protein>
    <recommendedName>
        <fullName evidence="2">Disulphide bond isomerase DsbC/G N-terminal domain-containing protein</fullName>
    </recommendedName>
</protein>
<evidence type="ECO:0000313" key="4">
    <source>
        <dbReference type="Proteomes" id="UP000175707"/>
    </source>
</evidence>
<dbReference type="InterPro" id="IPR009094">
    <property type="entry name" value="DiS-bond_isomerase_DsbC/G_N_sf"/>
</dbReference>
<accession>A0A1E7Z0E8</accession>
<dbReference type="Pfam" id="PF10411">
    <property type="entry name" value="DsbC_N"/>
    <property type="match status" value="1"/>
</dbReference>
<feature type="signal peptide" evidence="1">
    <location>
        <begin position="1"/>
        <end position="21"/>
    </location>
</feature>
<evidence type="ECO:0000256" key="1">
    <source>
        <dbReference type="SAM" id="SignalP"/>
    </source>
</evidence>
<sequence>MRLRKALFASVLALLPTMAEATAPLGMLDRAMAQGNVGRVIKTFPGPGGLTGVVIDRDGDKAIIYLTPDGRYMISGIVADLSNGKNITSIDGEKYVGNLGIVHGARAAQIAFQCANLSGVTVGPKGAKNEIIGVFDPTTPQGKKIMAAMMGETGNLAHQGKLNILDIKMVVLGTNAPGFLSVPNQDRARLMPALLKGLPMPAPSPIGQGLANRNETVLKGIPLKPPFLVLYLPQAHVEAAMSTDNLLQVQSMFGAASMMAPNIPGGQP</sequence>
<gene>
    <name evidence="3" type="ORF">BAE30_02655</name>
</gene>
<proteinExistence type="predicted"/>
<feature type="chain" id="PRO_5009209304" description="Disulphide bond isomerase DsbC/G N-terminal domain-containing protein" evidence="1">
    <location>
        <begin position="22"/>
        <end position="268"/>
    </location>
</feature>
<evidence type="ECO:0000259" key="2">
    <source>
        <dbReference type="Pfam" id="PF10411"/>
    </source>
</evidence>
<dbReference type="EMBL" id="LZYH01000276">
    <property type="protein sequence ID" value="OFC62194.1"/>
    <property type="molecule type" value="Genomic_DNA"/>
</dbReference>
<reference evidence="3 4" key="1">
    <citation type="submission" date="2016-06" db="EMBL/GenBank/DDBJ databases">
        <title>Gene turnover analysis identifies the evolutionary adaptation of the extremophile Acidithiobacillus caldus.</title>
        <authorList>
            <person name="Zhang X."/>
        </authorList>
    </citation>
    <scope>NUCLEOTIDE SEQUENCE [LARGE SCALE GENOMIC DNA]</scope>
    <source>
        <strain evidence="3 4">S1</strain>
    </source>
</reference>
<dbReference type="Proteomes" id="UP000175707">
    <property type="component" value="Unassembled WGS sequence"/>
</dbReference>
<evidence type="ECO:0000313" key="3">
    <source>
        <dbReference type="EMBL" id="OFC62194.1"/>
    </source>
</evidence>
<organism evidence="3 4">
    <name type="scientific">Acidithiobacillus caldus</name>
    <dbReference type="NCBI Taxonomy" id="33059"/>
    <lineage>
        <taxon>Bacteria</taxon>
        <taxon>Pseudomonadati</taxon>
        <taxon>Pseudomonadota</taxon>
        <taxon>Acidithiobacillia</taxon>
        <taxon>Acidithiobacillales</taxon>
        <taxon>Acidithiobacillaceae</taxon>
        <taxon>Acidithiobacillus</taxon>
    </lineage>
</organism>
<comment type="caution">
    <text evidence="3">The sequence shown here is derived from an EMBL/GenBank/DDBJ whole genome shotgun (WGS) entry which is preliminary data.</text>
</comment>
<dbReference type="AlphaFoldDB" id="A0A1E7Z0E8"/>
<dbReference type="GO" id="GO:0042597">
    <property type="term" value="C:periplasmic space"/>
    <property type="evidence" value="ECO:0007669"/>
    <property type="project" value="InterPro"/>
</dbReference>
<dbReference type="InterPro" id="IPR018950">
    <property type="entry name" value="DiS-bond_isomerase_DsbC/G_N"/>
</dbReference>
<feature type="domain" description="Disulphide bond isomerase DsbC/G N-terminal" evidence="2">
    <location>
        <begin position="49"/>
        <end position="88"/>
    </location>
</feature>
<keyword evidence="1" id="KW-0732">Signal</keyword>
<dbReference type="SUPFAM" id="SSF54423">
    <property type="entry name" value="DsbC/DsbG N-terminal domain-like"/>
    <property type="match status" value="1"/>
</dbReference>
<dbReference type="Gene3D" id="3.10.450.70">
    <property type="entry name" value="Disulphide bond isomerase, DsbC/G, N-terminal"/>
    <property type="match status" value="1"/>
</dbReference>